<evidence type="ECO:0000256" key="9">
    <source>
        <dbReference type="ARBA" id="ARBA00022857"/>
    </source>
</evidence>
<dbReference type="InterPro" id="IPR016166">
    <property type="entry name" value="FAD-bd_PCMH"/>
</dbReference>
<evidence type="ECO:0000256" key="6">
    <source>
        <dbReference type="ARBA" id="ARBA00022618"/>
    </source>
</evidence>
<accession>A0A1Z3HRW3</accession>
<evidence type="ECO:0000259" key="17">
    <source>
        <dbReference type="PROSITE" id="PS51387"/>
    </source>
</evidence>
<dbReference type="HAMAP" id="MF_00037">
    <property type="entry name" value="MurB"/>
    <property type="match status" value="1"/>
</dbReference>
<dbReference type="Pfam" id="PF02873">
    <property type="entry name" value="MurB_C"/>
    <property type="match status" value="1"/>
</dbReference>
<keyword evidence="10 16" id="KW-0133">Cell shape</keyword>
<reference evidence="18 19" key="1">
    <citation type="journal article" date="2016" name="Biochim. Biophys. Acta">
        <title>Characterization of red-shifted phycobilisomes isolated from the chlorophyll f-containing cyanobacterium Halomicronema hongdechloris.</title>
        <authorList>
            <person name="Li Y."/>
            <person name="Lin Y."/>
            <person name="Garvey C.J."/>
            <person name="Birch D."/>
            <person name="Corkery R.W."/>
            <person name="Loughlin P.C."/>
            <person name="Scheer H."/>
            <person name="Willows R.D."/>
            <person name="Chen M."/>
        </authorList>
    </citation>
    <scope>NUCLEOTIDE SEQUENCE [LARGE SCALE GENOMIC DNA]</scope>
    <source>
        <strain evidence="18 19">C2206</strain>
    </source>
</reference>
<evidence type="ECO:0000256" key="10">
    <source>
        <dbReference type="ARBA" id="ARBA00022960"/>
    </source>
</evidence>
<dbReference type="GO" id="GO:0005829">
    <property type="term" value="C:cytosol"/>
    <property type="evidence" value="ECO:0007669"/>
    <property type="project" value="TreeGrafter"/>
</dbReference>
<dbReference type="InterPro" id="IPR016169">
    <property type="entry name" value="FAD-bd_PCMH_sub2"/>
</dbReference>
<dbReference type="AlphaFoldDB" id="A0A1Z3HRW3"/>
<evidence type="ECO:0000256" key="5">
    <source>
        <dbReference type="ARBA" id="ARBA00022490"/>
    </source>
</evidence>
<comment type="pathway">
    <text evidence="4 16">Cell wall biogenesis; peptidoglycan biosynthesis.</text>
</comment>
<dbReference type="Proteomes" id="UP000191901">
    <property type="component" value="Chromosome"/>
</dbReference>
<dbReference type="UniPathway" id="UPA00219"/>
<evidence type="ECO:0000256" key="13">
    <source>
        <dbReference type="ARBA" id="ARBA00023306"/>
    </source>
</evidence>
<dbReference type="STRING" id="1641165.XM38_06875"/>
<dbReference type="Gene3D" id="3.30.43.10">
    <property type="entry name" value="Uridine Diphospho-n-acetylenolpyruvylglucosamine Reductase, domain 2"/>
    <property type="match status" value="1"/>
</dbReference>
<dbReference type="OrthoDB" id="9804753at2"/>
<evidence type="ECO:0000256" key="3">
    <source>
        <dbReference type="ARBA" id="ARBA00004496"/>
    </source>
</evidence>
<dbReference type="InterPro" id="IPR036635">
    <property type="entry name" value="MurB_C_sf"/>
</dbReference>
<protein>
    <recommendedName>
        <fullName evidence="16">UDP-N-acetylenolpyruvoylglucosamine reductase</fullName>
        <ecNumber evidence="16">1.3.1.98</ecNumber>
    </recommendedName>
    <alternativeName>
        <fullName evidence="16">UDP-N-acetylmuramate dehydrogenase</fullName>
    </alternativeName>
</protein>
<feature type="domain" description="FAD-binding PCMH-type" evidence="17">
    <location>
        <begin position="31"/>
        <end position="214"/>
    </location>
</feature>
<name>A0A1Z3HRW3_9CYAN</name>
<dbReference type="GO" id="GO:0009252">
    <property type="term" value="P:peptidoglycan biosynthetic process"/>
    <property type="evidence" value="ECO:0007669"/>
    <property type="project" value="UniProtKB-UniRule"/>
</dbReference>
<evidence type="ECO:0000313" key="19">
    <source>
        <dbReference type="Proteomes" id="UP000191901"/>
    </source>
</evidence>
<evidence type="ECO:0000256" key="2">
    <source>
        <dbReference type="ARBA" id="ARBA00003921"/>
    </source>
</evidence>
<dbReference type="SUPFAM" id="SSF56194">
    <property type="entry name" value="Uridine diphospho-N-Acetylenolpyruvylglucosamine reductase, MurB, C-terminal domain"/>
    <property type="match status" value="1"/>
</dbReference>
<dbReference type="GO" id="GO:0051301">
    <property type="term" value="P:cell division"/>
    <property type="evidence" value="ECO:0007669"/>
    <property type="project" value="UniProtKB-KW"/>
</dbReference>
<gene>
    <name evidence="16 18" type="primary">murB</name>
    <name evidence="18" type="ORF">XM38_038270</name>
</gene>
<evidence type="ECO:0000256" key="11">
    <source>
        <dbReference type="ARBA" id="ARBA00022984"/>
    </source>
</evidence>
<keyword evidence="11 16" id="KW-0573">Peptidoglycan synthesis</keyword>
<dbReference type="SUPFAM" id="SSF56176">
    <property type="entry name" value="FAD-binding/transporter-associated domain-like"/>
    <property type="match status" value="1"/>
</dbReference>
<dbReference type="GO" id="GO:0071555">
    <property type="term" value="P:cell wall organization"/>
    <property type="evidence" value="ECO:0007669"/>
    <property type="project" value="UniProtKB-KW"/>
</dbReference>
<comment type="catalytic activity">
    <reaction evidence="15 16">
        <text>UDP-N-acetyl-alpha-D-muramate + NADP(+) = UDP-N-acetyl-3-O-(1-carboxyvinyl)-alpha-D-glucosamine + NADPH + H(+)</text>
        <dbReference type="Rhea" id="RHEA:12248"/>
        <dbReference type="ChEBI" id="CHEBI:15378"/>
        <dbReference type="ChEBI" id="CHEBI:57783"/>
        <dbReference type="ChEBI" id="CHEBI:58349"/>
        <dbReference type="ChEBI" id="CHEBI:68483"/>
        <dbReference type="ChEBI" id="CHEBI:70757"/>
        <dbReference type="EC" id="1.3.1.98"/>
    </reaction>
</comment>
<keyword evidence="19" id="KW-1185">Reference proteome</keyword>
<evidence type="ECO:0000256" key="7">
    <source>
        <dbReference type="ARBA" id="ARBA00022630"/>
    </source>
</evidence>
<dbReference type="Pfam" id="PF01565">
    <property type="entry name" value="FAD_binding_4"/>
    <property type="match status" value="1"/>
</dbReference>
<dbReference type="PANTHER" id="PTHR21071:SF4">
    <property type="entry name" value="UDP-N-ACETYLENOLPYRUVOYLGLUCOSAMINE REDUCTASE"/>
    <property type="match status" value="1"/>
</dbReference>
<dbReference type="GO" id="GO:0008360">
    <property type="term" value="P:regulation of cell shape"/>
    <property type="evidence" value="ECO:0007669"/>
    <property type="project" value="UniProtKB-KW"/>
</dbReference>
<dbReference type="NCBIfam" id="NF010480">
    <property type="entry name" value="PRK13905.1"/>
    <property type="match status" value="1"/>
</dbReference>
<evidence type="ECO:0000313" key="18">
    <source>
        <dbReference type="EMBL" id="ASC72867.1"/>
    </source>
</evidence>
<keyword evidence="12 16" id="KW-0560">Oxidoreductase</keyword>
<dbReference type="InterPro" id="IPR006094">
    <property type="entry name" value="Oxid_FAD_bind_N"/>
</dbReference>
<dbReference type="PROSITE" id="PS51387">
    <property type="entry name" value="FAD_PCMH"/>
    <property type="match status" value="1"/>
</dbReference>
<dbReference type="EC" id="1.3.1.98" evidence="16"/>
<dbReference type="RefSeq" id="WP_088430632.1">
    <property type="nucleotide sequence ID" value="NZ_CP021983.2"/>
</dbReference>
<evidence type="ECO:0000256" key="8">
    <source>
        <dbReference type="ARBA" id="ARBA00022827"/>
    </source>
</evidence>
<feature type="active site" description="Proton donor" evidence="16">
    <location>
        <position position="228"/>
    </location>
</feature>
<feature type="active site" evidence="16">
    <location>
        <position position="177"/>
    </location>
</feature>
<evidence type="ECO:0000256" key="16">
    <source>
        <dbReference type="HAMAP-Rule" id="MF_00037"/>
    </source>
</evidence>
<keyword evidence="7 16" id="KW-0285">Flavoprotein</keyword>
<dbReference type="InterPro" id="IPR016167">
    <property type="entry name" value="FAD-bd_PCMH_sub1"/>
</dbReference>
<feature type="active site" evidence="16">
    <location>
        <position position="298"/>
    </location>
</feature>
<comment type="subcellular location">
    <subcellularLocation>
        <location evidence="3 16">Cytoplasm</location>
    </subcellularLocation>
</comment>
<comment type="cofactor">
    <cofactor evidence="1 16">
        <name>FAD</name>
        <dbReference type="ChEBI" id="CHEBI:57692"/>
    </cofactor>
</comment>
<dbReference type="GO" id="GO:0071949">
    <property type="term" value="F:FAD binding"/>
    <property type="evidence" value="ECO:0007669"/>
    <property type="project" value="InterPro"/>
</dbReference>
<keyword evidence="13 16" id="KW-0131">Cell cycle</keyword>
<dbReference type="NCBIfam" id="TIGR00179">
    <property type="entry name" value="murB"/>
    <property type="match status" value="1"/>
</dbReference>
<dbReference type="Gene3D" id="3.30.465.10">
    <property type="match status" value="1"/>
</dbReference>
<keyword evidence="14 16" id="KW-0961">Cell wall biogenesis/degradation</keyword>
<keyword evidence="8 16" id="KW-0274">FAD</keyword>
<proteinExistence type="inferred from homology"/>
<evidence type="ECO:0000256" key="14">
    <source>
        <dbReference type="ARBA" id="ARBA00023316"/>
    </source>
</evidence>
<keyword evidence="5 16" id="KW-0963">Cytoplasm</keyword>
<dbReference type="GO" id="GO:0008762">
    <property type="term" value="F:UDP-N-acetylmuramate dehydrogenase activity"/>
    <property type="evidence" value="ECO:0007669"/>
    <property type="project" value="UniProtKB-UniRule"/>
</dbReference>
<dbReference type="InterPro" id="IPR036318">
    <property type="entry name" value="FAD-bd_PCMH-like_sf"/>
</dbReference>
<dbReference type="KEGG" id="hhg:XM38_038270"/>
<dbReference type="InterPro" id="IPR003170">
    <property type="entry name" value="MurB"/>
</dbReference>
<comment type="similarity">
    <text evidence="16">Belongs to the MurB family.</text>
</comment>
<comment type="function">
    <text evidence="2 16">Cell wall formation.</text>
</comment>
<evidence type="ECO:0000256" key="12">
    <source>
        <dbReference type="ARBA" id="ARBA00023002"/>
    </source>
</evidence>
<keyword evidence="9 16" id="KW-0521">NADP</keyword>
<evidence type="ECO:0000256" key="15">
    <source>
        <dbReference type="ARBA" id="ARBA00048914"/>
    </source>
</evidence>
<evidence type="ECO:0000256" key="4">
    <source>
        <dbReference type="ARBA" id="ARBA00004752"/>
    </source>
</evidence>
<dbReference type="PANTHER" id="PTHR21071">
    <property type="entry name" value="UDP-N-ACETYLENOLPYRUVOYLGLUCOSAMINE REDUCTASE"/>
    <property type="match status" value="1"/>
</dbReference>
<sequence>MTSVINTSSVLPRIDCPIHAHSPLGPFTTFRVGGAADWLAIPRTEAQLLNSLQWAHSLELPTRLLGAGSNLLISDQGLSGLVIVTRHLRQVTFDDDTGQVTAMAGEPLPTLAWKAAKRGWRGLEWAAGIPGTVGGAVVMNAGAHGASMADILVRVDVLNSDATTGAMMPVDLQFRYRTSVLQHRSKPVVRAVFQLEPGYDPKQVTADTLRDLKHRRATQPYHLPSCGSVFRNPLPYTAGWIIEQTGLKGYRIGAAQVSELHANFILNQGGATATDIFRLISHIQGKVLEQWSLQLETEVKILGPFPAI</sequence>
<organism evidence="18 19">
    <name type="scientific">Halomicronema hongdechloris C2206</name>
    <dbReference type="NCBI Taxonomy" id="1641165"/>
    <lineage>
        <taxon>Bacteria</taxon>
        <taxon>Bacillati</taxon>
        <taxon>Cyanobacteriota</taxon>
        <taxon>Cyanophyceae</taxon>
        <taxon>Nodosilineales</taxon>
        <taxon>Nodosilineaceae</taxon>
        <taxon>Halomicronema</taxon>
    </lineage>
</organism>
<dbReference type="EMBL" id="CP021983">
    <property type="protein sequence ID" value="ASC72867.1"/>
    <property type="molecule type" value="Genomic_DNA"/>
</dbReference>
<dbReference type="InterPro" id="IPR011601">
    <property type="entry name" value="MurB_C"/>
</dbReference>
<keyword evidence="6 16" id="KW-0132">Cell division</keyword>
<evidence type="ECO:0000256" key="1">
    <source>
        <dbReference type="ARBA" id="ARBA00001974"/>
    </source>
</evidence>
<dbReference type="Gene3D" id="3.90.78.10">
    <property type="entry name" value="UDP-N-acetylenolpyruvoylglucosamine reductase, C-terminal domain"/>
    <property type="match status" value="1"/>
</dbReference>